<sequence>MSTDDRTPSPGDGRTVATDADQPDAPPAAPSSPEVPPSPTPRNSEPATEFVTAPVAEEPVADPAGASPPPWRRVPEGRDELADEPPVDHDPRPTVADSLLSEAPTAFLTAPGAGAAASATAVREPEQRGGAAETPRASVRNRPPRQALLQLKRLDPWSVLKMALALAVVLWLVWMVAAGVLYGVLGGMGVWDRLNGTYADLVTGQQEGGGALISAGRVFGLAAVVGAVNSLLFAVAITIVAFVYNVAADLVGGVEVTLSERD</sequence>
<feature type="region of interest" description="Disordered" evidence="1">
    <location>
        <begin position="116"/>
        <end position="141"/>
    </location>
</feature>
<comment type="caution">
    <text evidence="4">The sequence shown here is derived from an EMBL/GenBank/DDBJ whole genome shotgun (WGS) entry which is preliminary data.</text>
</comment>
<dbReference type="RefSeq" id="WP_349298410.1">
    <property type="nucleotide sequence ID" value="NZ_JBEDNQ010000004.1"/>
</dbReference>
<keyword evidence="2" id="KW-1133">Transmembrane helix</keyword>
<feature type="domain" description="DUF3566" evidence="3">
    <location>
        <begin position="144"/>
        <end position="260"/>
    </location>
</feature>
<name>A0ABV1KA47_9PSEU</name>
<protein>
    <submittedName>
        <fullName evidence="4">DUF3566 domain-containing protein</fullName>
    </submittedName>
</protein>
<gene>
    <name evidence="4" type="ORF">WIS52_12795</name>
</gene>
<feature type="compositionally biased region" description="Pro residues" evidence="1">
    <location>
        <begin position="24"/>
        <end position="40"/>
    </location>
</feature>
<reference evidence="4 5" key="1">
    <citation type="submission" date="2024-03" db="EMBL/GenBank/DDBJ databases">
        <title>Draft genome sequence of Pseudonocardia nematodicida JCM 31783.</title>
        <authorList>
            <person name="Butdee W."/>
            <person name="Duangmal K."/>
        </authorList>
    </citation>
    <scope>NUCLEOTIDE SEQUENCE [LARGE SCALE GENOMIC DNA]</scope>
    <source>
        <strain evidence="4 5">JCM 31783</strain>
    </source>
</reference>
<evidence type="ECO:0000313" key="5">
    <source>
        <dbReference type="Proteomes" id="UP001494902"/>
    </source>
</evidence>
<evidence type="ECO:0000256" key="2">
    <source>
        <dbReference type="SAM" id="Phobius"/>
    </source>
</evidence>
<evidence type="ECO:0000259" key="3">
    <source>
        <dbReference type="Pfam" id="PF12089"/>
    </source>
</evidence>
<feature type="transmembrane region" description="Helical" evidence="2">
    <location>
        <begin position="218"/>
        <end position="244"/>
    </location>
</feature>
<accession>A0ABV1KA47</accession>
<proteinExistence type="predicted"/>
<feature type="compositionally biased region" description="Low complexity" evidence="1">
    <location>
        <begin position="49"/>
        <end position="65"/>
    </location>
</feature>
<dbReference type="InterPro" id="IPR021949">
    <property type="entry name" value="DUF3566_TM"/>
</dbReference>
<evidence type="ECO:0000256" key="1">
    <source>
        <dbReference type="SAM" id="MobiDB-lite"/>
    </source>
</evidence>
<feature type="region of interest" description="Disordered" evidence="1">
    <location>
        <begin position="1"/>
        <end position="96"/>
    </location>
</feature>
<keyword evidence="5" id="KW-1185">Reference proteome</keyword>
<evidence type="ECO:0000313" key="4">
    <source>
        <dbReference type="EMBL" id="MEQ3551348.1"/>
    </source>
</evidence>
<keyword evidence="2" id="KW-0472">Membrane</keyword>
<organism evidence="4 5">
    <name type="scientific">Pseudonocardia nematodicida</name>
    <dbReference type="NCBI Taxonomy" id="1206997"/>
    <lineage>
        <taxon>Bacteria</taxon>
        <taxon>Bacillati</taxon>
        <taxon>Actinomycetota</taxon>
        <taxon>Actinomycetes</taxon>
        <taxon>Pseudonocardiales</taxon>
        <taxon>Pseudonocardiaceae</taxon>
        <taxon>Pseudonocardia</taxon>
    </lineage>
</organism>
<keyword evidence="2" id="KW-0812">Transmembrane</keyword>
<dbReference type="Proteomes" id="UP001494902">
    <property type="component" value="Unassembled WGS sequence"/>
</dbReference>
<feature type="transmembrane region" description="Helical" evidence="2">
    <location>
        <begin position="162"/>
        <end position="185"/>
    </location>
</feature>
<dbReference type="Pfam" id="PF12089">
    <property type="entry name" value="DUF3566"/>
    <property type="match status" value="1"/>
</dbReference>
<dbReference type="EMBL" id="JBEDNQ010000004">
    <property type="protein sequence ID" value="MEQ3551348.1"/>
    <property type="molecule type" value="Genomic_DNA"/>
</dbReference>
<feature type="compositionally biased region" description="Basic and acidic residues" evidence="1">
    <location>
        <begin position="73"/>
        <end position="92"/>
    </location>
</feature>